<proteinExistence type="predicted"/>
<evidence type="ECO:0000313" key="1">
    <source>
        <dbReference type="EMBL" id="CAG8951105.1"/>
    </source>
</evidence>
<accession>A0A9N9KS30</accession>
<reference evidence="1" key="1">
    <citation type="submission" date="2021-07" db="EMBL/GenBank/DDBJ databases">
        <authorList>
            <person name="Durling M."/>
        </authorList>
    </citation>
    <scope>NUCLEOTIDE SEQUENCE</scope>
</reference>
<organism evidence="1 2">
    <name type="scientific">Hymenoscyphus fraxineus</name>
    <dbReference type="NCBI Taxonomy" id="746836"/>
    <lineage>
        <taxon>Eukaryota</taxon>
        <taxon>Fungi</taxon>
        <taxon>Dikarya</taxon>
        <taxon>Ascomycota</taxon>
        <taxon>Pezizomycotina</taxon>
        <taxon>Leotiomycetes</taxon>
        <taxon>Helotiales</taxon>
        <taxon>Helotiaceae</taxon>
        <taxon>Hymenoscyphus</taxon>
    </lineage>
</organism>
<dbReference type="EMBL" id="CAJVRL010000039">
    <property type="protein sequence ID" value="CAG8951105.1"/>
    <property type="molecule type" value="Genomic_DNA"/>
</dbReference>
<comment type="caution">
    <text evidence="1">The sequence shown here is derived from an EMBL/GenBank/DDBJ whole genome shotgun (WGS) entry which is preliminary data.</text>
</comment>
<gene>
    <name evidence="1" type="ORF">HYFRA_00006503</name>
</gene>
<name>A0A9N9KS30_9HELO</name>
<evidence type="ECO:0000313" key="2">
    <source>
        <dbReference type="Proteomes" id="UP000696280"/>
    </source>
</evidence>
<sequence>MLAIRSNETTVGSASGSLQDTDPVLIWKKPRLIHDSKTYPKEMKRPSKFQGKKYLNLFEMSGREEKRKYELCIRTFGLPNGNRS</sequence>
<dbReference type="AlphaFoldDB" id="A0A9N9KS30"/>
<dbReference type="Proteomes" id="UP000696280">
    <property type="component" value="Unassembled WGS sequence"/>
</dbReference>
<keyword evidence="2" id="KW-1185">Reference proteome</keyword>
<protein>
    <submittedName>
        <fullName evidence="1">Uncharacterized protein</fullName>
    </submittedName>
</protein>